<keyword evidence="6 9" id="KW-0472">Membrane</keyword>
<feature type="coiled-coil region" evidence="10">
    <location>
        <begin position="218"/>
        <end position="269"/>
    </location>
</feature>
<evidence type="ECO:0000256" key="5">
    <source>
        <dbReference type="ARBA" id="ARBA00022729"/>
    </source>
</evidence>
<evidence type="ECO:0000256" key="4">
    <source>
        <dbReference type="ARBA" id="ARBA00022692"/>
    </source>
</evidence>
<dbReference type="Gene3D" id="2.20.200.10">
    <property type="entry name" value="Outer membrane efflux proteins (OEP)"/>
    <property type="match status" value="1"/>
</dbReference>
<keyword evidence="5" id="KW-0732">Signal</keyword>
<keyword evidence="3 9" id="KW-1134">Transmembrane beta strand</keyword>
<evidence type="ECO:0000256" key="2">
    <source>
        <dbReference type="ARBA" id="ARBA00007613"/>
    </source>
</evidence>
<evidence type="ECO:0000256" key="11">
    <source>
        <dbReference type="SAM" id="MobiDB-lite"/>
    </source>
</evidence>
<dbReference type="EMBL" id="JACIJN010000002">
    <property type="protein sequence ID" value="MBB5724678.1"/>
    <property type="molecule type" value="Genomic_DNA"/>
</dbReference>
<evidence type="ECO:0000256" key="3">
    <source>
        <dbReference type="ARBA" id="ARBA00022452"/>
    </source>
</evidence>
<keyword evidence="4 9" id="KW-0812">Transmembrane</keyword>
<evidence type="ECO:0000256" key="7">
    <source>
        <dbReference type="ARBA" id="ARBA00023139"/>
    </source>
</evidence>
<keyword evidence="13" id="KW-1185">Reference proteome</keyword>
<accession>A0ABR6N1L5</accession>
<evidence type="ECO:0000256" key="8">
    <source>
        <dbReference type="ARBA" id="ARBA00023288"/>
    </source>
</evidence>
<protein>
    <submittedName>
        <fullName evidence="12">NodT family efflux transporter outer membrane factor (OMF) lipoprotein</fullName>
    </submittedName>
</protein>
<reference evidence="12 13" key="1">
    <citation type="submission" date="2020-08" db="EMBL/GenBank/DDBJ databases">
        <title>Genomic Encyclopedia of Type Strains, Phase IV (KMG-IV): sequencing the most valuable type-strain genomes for metagenomic binning, comparative biology and taxonomic classification.</title>
        <authorList>
            <person name="Goeker M."/>
        </authorList>
    </citation>
    <scope>NUCLEOTIDE SEQUENCE [LARGE SCALE GENOMIC DNA]</scope>
    <source>
        <strain evidence="12 13">DSM 101535</strain>
    </source>
</reference>
<evidence type="ECO:0000256" key="9">
    <source>
        <dbReference type="RuleBase" id="RU362097"/>
    </source>
</evidence>
<dbReference type="NCBIfam" id="TIGR01845">
    <property type="entry name" value="outer_NodT"/>
    <property type="match status" value="1"/>
</dbReference>
<dbReference type="InterPro" id="IPR003423">
    <property type="entry name" value="OMP_efflux"/>
</dbReference>
<dbReference type="PANTHER" id="PTHR30203:SF20">
    <property type="entry name" value="MULTIDRUG RESISTANCE OUTER MEMBRANE PROTEIN MDTP-RELATED"/>
    <property type="match status" value="1"/>
</dbReference>
<feature type="region of interest" description="Disordered" evidence="11">
    <location>
        <begin position="493"/>
        <end position="513"/>
    </location>
</feature>
<evidence type="ECO:0000313" key="13">
    <source>
        <dbReference type="Proteomes" id="UP000560131"/>
    </source>
</evidence>
<dbReference type="InterPro" id="IPR010131">
    <property type="entry name" value="MdtP/NodT-like"/>
</dbReference>
<dbReference type="RefSeq" id="WP_184033104.1">
    <property type="nucleotide sequence ID" value="NZ_BAABAR010000007.1"/>
</dbReference>
<comment type="caution">
    <text evidence="12">The sequence shown here is derived from an EMBL/GenBank/DDBJ whole genome shotgun (WGS) entry which is preliminary data.</text>
</comment>
<evidence type="ECO:0000313" key="12">
    <source>
        <dbReference type="EMBL" id="MBB5724678.1"/>
    </source>
</evidence>
<dbReference type="Gene3D" id="1.20.1600.10">
    <property type="entry name" value="Outer membrane efflux proteins (OEP)"/>
    <property type="match status" value="1"/>
</dbReference>
<keyword evidence="10" id="KW-0175">Coiled coil</keyword>
<keyword evidence="8 9" id="KW-0449">Lipoprotein</keyword>
<dbReference type="PANTHER" id="PTHR30203">
    <property type="entry name" value="OUTER MEMBRANE CATION EFFLUX PROTEIN"/>
    <property type="match status" value="1"/>
</dbReference>
<dbReference type="Proteomes" id="UP000560131">
    <property type="component" value="Unassembled WGS sequence"/>
</dbReference>
<sequence length="513" mass="54572">MKSAFFDRKPNVAIGARRAEAHRLSLPSQALILAAVMSSLAGCASRAGIEPSGHIAEAGDLQASRSLVRELREASAWPATDWWRGLGDPQLDRLIDEALAGTPDLAVADARARDAEAATSSARAARGPALDGNTSAAVNRRSNQAWPLDLGGGRNAFVRDSAVNLSWDLDLWGGKRAAWEAAVGRAQAAEVDRQAARIELSTAIARAYVRLGYVSARHDIATAELARARNLLDLARQRSRSGIEDQLQVRRAEGDSATAEQEIARADREIGSARIALAILLGKGPDRGLEIARPSLLRPAAVTVPPNLPSDLIGRRADIVAARWRVEASGRDIDAAKAEFLPNISIAGLAGFSSLNAGSLIGASALTYRFGPAISLPLFDGGRRRANLADRDAAYDLAVAQYNKTLVAALNTVADRLGNLRSLAKQVEAQQRATDAANAAWSIAETRYRAGIGSYLEALSVRQQLLAAQQRMASLNAEQVDLSLQLIEALGGGYRPDPQDRRAVKPAPVKDPA</sequence>
<dbReference type="SUPFAM" id="SSF56954">
    <property type="entry name" value="Outer membrane efflux proteins (OEP)"/>
    <property type="match status" value="1"/>
</dbReference>
<evidence type="ECO:0000256" key="10">
    <source>
        <dbReference type="SAM" id="Coils"/>
    </source>
</evidence>
<comment type="subcellular location">
    <subcellularLocation>
        <location evidence="9">Cell membrane</location>
        <topology evidence="9">Lipid-anchor</topology>
    </subcellularLocation>
    <subcellularLocation>
        <location evidence="1">Membrane</location>
    </subcellularLocation>
</comment>
<comment type="similarity">
    <text evidence="2 9">Belongs to the outer membrane factor (OMF) (TC 1.B.17) family.</text>
</comment>
<evidence type="ECO:0000256" key="6">
    <source>
        <dbReference type="ARBA" id="ARBA00023136"/>
    </source>
</evidence>
<evidence type="ECO:0000256" key="1">
    <source>
        <dbReference type="ARBA" id="ARBA00004370"/>
    </source>
</evidence>
<keyword evidence="7 9" id="KW-0564">Palmitate</keyword>
<dbReference type="Pfam" id="PF02321">
    <property type="entry name" value="OEP"/>
    <property type="match status" value="2"/>
</dbReference>
<gene>
    <name evidence="12" type="ORF">FHS97_000586</name>
</gene>
<organism evidence="12 13">
    <name type="scientific">Sphingomonas endophytica</name>
    <dbReference type="NCBI Taxonomy" id="869719"/>
    <lineage>
        <taxon>Bacteria</taxon>
        <taxon>Pseudomonadati</taxon>
        <taxon>Pseudomonadota</taxon>
        <taxon>Alphaproteobacteria</taxon>
        <taxon>Sphingomonadales</taxon>
        <taxon>Sphingomonadaceae</taxon>
        <taxon>Sphingomonas</taxon>
    </lineage>
</organism>
<name>A0ABR6N1L5_9SPHN</name>
<proteinExistence type="inferred from homology"/>